<proteinExistence type="predicted"/>
<keyword evidence="3" id="KW-1185">Reference proteome</keyword>
<evidence type="ECO:0000313" key="3">
    <source>
        <dbReference type="Proteomes" id="UP000236161"/>
    </source>
</evidence>
<dbReference type="EMBL" id="KZ451950">
    <property type="protein sequence ID" value="PKA59293.1"/>
    <property type="molecule type" value="Genomic_DNA"/>
</dbReference>
<gene>
    <name evidence="2" type="ORF">AXF42_Ash001387</name>
</gene>
<organism evidence="2 3">
    <name type="scientific">Apostasia shenzhenica</name>
    <dbReference type="NCBI Taxonomy" id="1088818"/>
    <lineage>
        <taxon>Eukaryota</taxon>
        <taxon>Viridiplantae</taxon>
        <taxon>Streptophyta</taxon>
        <taxon>Embryophyta</taxon>
        <taxon>Tracheophyta</taxon>
        <taxon>Spermatophyta</taxon>
        <taxon>Magnoliopsida</taxon>
        <taxon>Liliopsida</taxon>
        <taxon>Asparagales</taxon>
        <taxon>Orchidaceae</taxon>
        <taxon>Apostasioideae</taxon>
        <taxon>Apostasia</taxon>
    </lineage>
</organism>
<feature type="signal peptide" evidence="1">
    <location>
        <begin position="1"/>
        <end position="33"/>
    </location>
</feature>
<name>A0A2I0AUR8_9ASPA</name>
<protein>
    <submittedName>
        <fullName evidence="2">Uncharacterized protein</fullName>
    </submittedName>
</protein>
<dbReference type="OrthoDB" id="1872350at2759"/>
<reference evidence="2 3" key="1">
    <citation type="journal article" date="2017" name="Nature">
        <title>The Apostasia genome and the evolution of orchids.</title>
        <authorList>
            <person name="Zhang G.Q."/>
            <person name="Liu K.W."/>
            <person name="Li Z."/>
            <person name="Lohaus R."/>
            <person name="Hsiao Y.Y."/>
            <person name="Niu S.C."/>
            <person name="Wang J.Y."/>
            <person name="Lin Y.C."/>
            <person name="Xu Q."/>
            <person name="Chen L.J."/>
            <person name="Yoshida K."/>
            <person name="Fujiwara S."/>
            <person name="Wang Z.W."/>
            <person name="Zhang Y.Q."/>
            <person name="Mitsuda N."/>
            <person name="Wang M."/>
            <person name="Liu G.H."/>
            <person name="Pecoraro L."/>
            <person name="Huang H.X."/>
            <person name="Xiao X.J."/>
            <person name="Lin M."/>
            <person name="Wu X.Y."/>
            <person name="Wu W.L."/>
            <person name="Chen Y.Y."/>
            <person name="Chang S.B."/>
            <person name="Sakamoto S."/>
            <person name="Ohme-Takagi M."/>
            <person name="Yagi M."/>
            <person name="Zeng S.J."/>
            <person name="Shen C.Y."/>
            <person name="Yeh C.M."/>
            <person name="Luo Y.B."/>
            <person name="Tsai W.C."/>
            <person name="Van de Peer Y."/>
            <person name="Liu Z.J."/>
        </authorList>
    </citation>
    <scope>NUCLEOTIDE SEQUENCE [LARGE SCALE GENOMIC DNA]</scope>
    <source>
        <strain evidence="3">cv. Shenzhen</strain>
        <tissue evidence="2">Stem</tissue>
    </source>
</reference>
<keyword evidence="1" id="KW-0732">Signal</keyword>
<sequence>MSRSRCRRAVNFVGVMIIFAALVLAVSMQSTAAARPTPAVSAGEMGAKEVMALWMMRLPSGPSDRGAGH</sequence>
<feature type="chain" id="PRO_5014144312" evidence="1">
    <location>
        <begin position="34"/>
        <end position="69"/>
    </location>
</feature>
<accession>A0A2I0AUR8</accession>
<evidence type="ECO:0000313" key="2">
    <source>
        <dbReference type="EMBL" id="PKA59293.1"/>
    </source>
</evidence>
<evidence type="ECO:0000256" key="1">
    <source>
        <dbReference type="SAM" id="SignalP"/>
    </source>
</evidence>
<dbReference type="Proteomes" id="UP000236161">
    <property type="component" value="Unassembled WGS sequence"/>
</dbReference>
<dbReference type="AlphaFoldDB" id="A0A2I0AUR8"/>